<gene>
    <name evidence="2" type="ORF">DW172_03665</name>
</gene>
<dbReference type="Gene3D" id="3.40.1440.10">
    <property type="entry name" value="GIY-YIG endonuclease"/>
    <property type="match status" value="1"/>
</dbReference>
<name>A0A414ZRA0_9FIRM</name>
<comment type="caution">
    <text evidence="2">The sequence shown here is derived from an EMBL/GenBank/DDBJ whole genome shotgun (WGS) entry which is preliminary data.</text>
</comment>
<dbReference type="InterPro" id="IPR006350">
    <property type="entry name" value="Intron_endoG1"/>
</dbReference>
<dbReference type="InterPro" id="IPR000305">
    <property type="entry name" value="GIY-YIG_endonuc"/>
</dbReference>
<evidence type="ECO:0000313" key="3">
    <source>
        <dbReference type="Proteomes" id="UP000285865"/>
    </source>
</evidence>
<dbReference type="AlphaFoldDB" id="A0A414ZRA0"/>
<evidence type="ECO:0000313" key="2">
    <source>
        <dbReference type="EMBL" id="RHI25791.1"/>
    </source>
</evidence>
<dbReference type="InterPro" id="IPR035901">
    <property type="entry name" value="GIY-YIG_endonuc_sf"/>
</dbReference>
<sequence length="198" mass="23769">MLIWNRIIIKMENKLIGTSYMYPNENINQNTTYINQLITIKQKKEGIIIIGVYSITNLKTNKLYIGESFDIDKRWINHKNDLLNNRHANYYLQQDFNKFGKAFFKFKVLQEVERDSITITQSKLLMLENAYIEKYKKENYELYNIENTLKDVLSNKRKLLFCEEIANYVVVSQFLKINMYMIIRIKDLTIVKEIQLKI</sequence>
<dbReference type="GO" id="GO:0004519">
    <property type="term" value="F:endonuclease activity"/>
    <property type="evidence" value="ECO:0007669"/>
    <property type="project" value="InterPro"/>
</dbReference>
<dbReference type="SUPFAM" id="SSF82771">
    <property type="entry name" value="GIY-YIG endonuclease"/>
    <property type="match status" value="1"/>
</dbReference>
<dbReference type="EMBL" id="QRKN01000001">
    <property type="protein sequence ID" value="RHI25791.1"/>
    <property type="molecule type" value="Genomic_DNA"/>
</dbReference>
<evidence type="ECO:0000259" key="1">
    <source>
        <dbReference type="PROSITE" id="PS50164"/>
    </source>
</evidence>
<dbReference type="SMART" id="SM00465">
    <property type="entry name" value="GIYc"/>
    <property type="match status" value="1"/>
</dbReference>
<reference evidence="2 3" key="1">
    <citation type="submission" date="2018-08" db="EMBL/GenBank/DDBJ databases">
        <title>A genome reference for cultivated species of the human gut microbiota.</title>
        <authorList>
            <person name="Zou Y."/>
            <person name="Xue W."/>
            <person name="Luo G."/>
        </authorList>
    </citation>
    <scope>NUCLEOTIDE SEQUENCE [LARGE SCALE GENOMIC DNA]</scope>
    <source>
        <strain evidence="2 3">AM16-11</strain>
    </source>
</reference>
<dbReference type="PROSITE" id="PS50164">
    <property type="entry name" value="GIY_YIG"/>
    <property type="match status" value="1"/>
</dbReference>
<dbReference type="Pfam" id="PF01541">
    <property type="entry name" value="GIY-YIG"/>
    <property type="match status" value="1"/>
</dbReference>
<organism evidence="2 3">
    <name type="scientific">Agathobacter rectalis</name>
    <dbReference type="NCBI Taxonomy" id="39491"/>
    <lineage>
        <taxon>Bacteria</taxon>
        <taxon>Bacillati</taxon>
        <taxon>Bacillota</taxon>
        <taxon>Clostridia</taxon>
        <taxon>Lachnospirales</taxon>
        <taxon>Lachnospiraceae</taxon>
        <taxon>Agathobacter</taxon>
    </lineage>
</organism>
<feature type="domain" description="GIY-YIG" evidence="1">
    <location>
        <begin position="48"/>
        <end position="142"/>
    </location>
</feature>
<dbReference type="Proteomes" id="UP000285865">
    <property type="component" value="Unassembled WGS sequence"/>
</dbReference>
<dbReference type="NCBIfam" id="TIGR01453">
    <property type="entry name" value="grpIintron_endo"/>
    <property type="match status" value="1"/>
</dbReference>
<proteinExistence type="predicted"/>
<accession>A0A414ZRA0</accession>
<protein>
    <recommendedName>
        <fullName evidence="1">GIY-YIG domain-containing protein</fullName>
    </recommendedName>
</protein>